<feature type="compositionally biased region" description="Basic and acidic residues" evidence="4">
    <location>
        <begin position="232"/>
        <end position="241"/>
    </location>
</feature>
<organism evidence="7 8">
    <name type="scientific">Astyanax mexicanus</name>
    <name type="common">Blind cave fish</name>
    <name type="synonym">Astyanax fasciatus mexicanus</name>
    <dbReference type="NCBI Taxonomy" id="7994"/>
    <lineage>
        <taxon>Eukaryota</taxon>
        <taxon>Metazoa</taxon>
        <taxon>Chordata</taxon>
        <taxon>Craniata</taxon>
        <taxon>Vertebrata</taxon>
        <taxon>Euteleostomi</taxon>
        <taxon>Actinopterygii</taxon>
        <taxon>Neopterygii</taxon>
        <taxon>Teleostei</taxon>
        <taxon>Ostariophysi</taxon>
        <taxon>Characiformes</taxon>
        <taxon>Characoidei</taxon>
        <taxon>Acestrorhamphidae</taxon>
        <taxon>Acestrorhamphinae</taxon>
        <taxon>Astyanax</taxon>
    </lineage>
</organism>
<evidence type="ECO:0000256" key="4">
    <source>
        <dbReference type="SAM" id="MobiDB-lite"/>
    </source>
</evidence>
<dbReference type="Gene3D" id="3.30.2410.10">
    <property type="entry name" value="Hect, E3 ligase catalytic domain"/>
    <property type="match status" value="1"/>
</dbReference>
<dbReference type="PANTHER" id="PTHR12429:SF36">
    <property type="entry name" value="E3 UBIQUITIN-PROTEIN LIGASE NEURL3"/>
    <property type="match status" value="1"/>
</dbReference>
<evidence type="ECO:0000256" key="1">
    <source>
        <dbReference type="ARBA" id="ARBA00022679"/>
    </source>
</evidence>
<dbReference type="Gene3D" id="3.90.1750.10">
    <property type="entry name" value="Hect, E3 ligase catalytic domains"/>
    <property type="match status" value="1"/>
</dbReference>
<protein>
    <submittedName>
        <fullName evidence="7">G2/M phase-specific E3 ubiquitin-protein ligase-like</fullName>
    </submittedName>
</protein>
<keyword evidence="1" id="KW-0808">Transferase</keyword>
<dbReference type="Pfam" id="PF00632">
    <property type="entry name" value="HECT"/>
    <property type="match status" value="1"/>
</dbReference>
<accession>A0A8T2LG16</accession>
<dbReference type="Proteomes" id="UP000752171">
    <property type="component" value="Unassembled WGS sequence"/>
</dbReference>
<dbReference type="PANTHER" id="PTHR12429">
    <property type="entry name" value="NEURALIZED"/>
    <property type="match status" value="1"/>
</dbReference>
<evidence type="ECO:0000259" key="5">
    <source>
        <dbReference type="PROSITE" id="PS50237"/>
    </source>
</evidence>
<dbReference type="SUPFAM" id="SSF56204">
    <property type="entry name" value="Hect, E3 ligase catalytic domain"/>
    <property type="match status" value="1"/>
</dbReference>
<evidence type="ECO:0000259" key="6">
    <source>
        <dbReference type="PROSITE" id="PS51065"/>
    </source>
</evidence>
<feature type="compositionally biased region" description="Polar residues" evidence="4">
    <location>
        <begin position="242"/>
        <end position="256"/>
    </location>
</feature>
<evidence type="ECO:0000256" key="3">
    <source>
        <dbReference type="PROSITE-ProRule" id="PRU00104"/>
    </source>
</evidence>
<evidence type="ECO:0000256" key="2">
    <source>
        <dbReference type="ARBA" id="ARBA00022786"/>
    </source>
</evidence>
<dbReference type="GO" id="GO:0005769">
    <property type="term" value="C:early endosome"/>
    <property type="evidence" value="ECO:0007669"/>
    <property type="project" value="TreeGrafter"/>
</dbReference>
<gene>
    <name evidence="7" type="primary">NEURL1</name>
    <name evidence="7" type="ORF">AMEX_G15344</name>
</gene>
<dbReference type="Gene3D" id="2.60.120.920">
    <property type="match status" value="1"/>
</dbReference>
<dbReference type="PROSITE" id="PS51065">
    <property type="entry name" value="NHR"/>
    <property type="match status" value="1"/>
</dbReference>
<feature type="compositionally biased region" description="Polar residues" evidence="4">
    <location>
        <begin position="221"/>
        <end position="231"/>
    </location>
</feature>
<name>A0A8T2LG16_ASTMX</name>
<dbReference type="InterPro" id="IPR006573">
    <property type="entry name" value="NHR_dom"/>
</dbReference>
<proteinExistence type="predicted"/>
<comment type="caution">
    <text evidence="7">The sequence shown here is derived from an EMBL/GenBank/DDBJ whole genome shotgun (WGS) entry which is preliminary data.</text>
</comment>
<keyword evidence="2 3" id="KW-0833">Ubl conjugation pathway</keyword>
<dbReference type="AlphaFoldDB" id="A0A8T2LG16"/>
<dbReference type="Pfam" id="PF07177">
    <property type="entry name" value="Neuralized"/>
    <property type="match status" value="1"/>
</dbReference>
<dbReference type="InterPro" id="IPR035983">
    <property type="entry name" value="Hect_E3_ubiquitin_ligase"/>
</dbReference>
<feature type="active site" description="Glycyl thioester intermediate" evidence="3">
    <location>
        <position position="630"/>
    </location>
</feature>
<feature type="compositionally biased region" description="Polar residues" evidence="4">
    <location>
        <begin position="264"/>
        <end position="285"/>
    </location>
</feature>
<dbReference type="GO" id="GO:0061630">
    <property type="term" value="F:ubiquitin protein ligase activity"/>
    <property type="evidence" value="ECO:0007669"/>
    <property type="project" value="TreeGrafter"/>
</dbReference>
<evidence type="ECO:0000313" key="7">
    <source>
        <dbReference type="EMBL" id="KAG9270399.1"/>
    </source>
</evidence>
<sequence length="663" mass="75395">MALLVYLVTLSRRDGEERGTMKKHGRVCGSRCLGPMTFHPEVKGQLVSICQGAHLAMRDISCFKHGLVFLSRPVKIKERISICIESTVPSWDGALRVGFTNHCPNANLIPPMAIPDLRETPGYCAVPVPEETCQTGAHVEFWMNHAGYVMIQGADGKTFYMKVKGQVKLNEPLYVFLDMYGSTSAVRLLGSRKGTRTSCPDSPKDLEQFSSSETKVKEQGQMKSFFNFNKNVHSDNRRSSREASTWETSLSPSSPGTPVPFMQTPDQTQNRRPSTSKDLNRNHQPSMEEMDVTSLLREFQQQYLSLSLVHVVICRKTLLKSAIDTLSNSNFTWTKTPLIEFVGESALDHGGPRREFFRLLMIEVQSSLGVFEGKPGNLFFTYDQSALQQHKYEKAGKLVAWSLVHGGPGLKALDPCLYQLMCGQEIQLTDFDWRLIPDGDVQEKVKKILSCRKTAHIHELQRELGDWICECGFPGIYGPNLSVQDIPNIYSFVVRHYIYLRVSNMINQFIEGLNSYGRLWDKVKENWIEFLPVFINMKEPMSRHAFMAHFQINWSREGTKKREEEEQTVYYWEQVLKMIEDKKTELHFEDLLVFITATDEVPALGFSPKPSINFYQPEGRGCRLPYASTCMMGLFLPRGVKCQAELNTILLRAVRDSAGFGKT</sequence>
<feature type="domain" description="HECT" evidence="5">
    <location>
        <begin position="339"/>
        <end position="663"/>
    </location>
</feature>
<dbReference type="GO" id="GO:0070086">
    <property type="term" value="P:ubiquitin-dependent endocytosis"/>
    <property type="evidence" value="ECO:0007669"/>
    <property type="project" value="TreeGrafter"/>
</dbReference>
<dbReference type="InterPro" id="IPR000569">
    <property type="entry name" value="HECT_dom"/>
</dbReference>
<evidence type="ECO:0000313" key="8">
    <source>
        <dbReference type="Proteomes" id="UP000752171"/>
    </source>
</evidence>
<dbReference type="EMBL" id="JAICCE010000012">
    <property type="protein sequence ID" value="KAG9270399.1"/>
    <property type="molecule type" value="Genomic_DNA"/>
</dbReference>
<feature type="domain" description="NHR" evidence="6">
    <location>
        <begin position="35"/>
        <end position="191"/>
    </location>
</feature>
<dbReference type="SMART" id="SM00588">
    <property type="entry name" value="NEUZ"/>
    <property type="match status" value="1"/>
</dbReference>
<dbReference type="InterPro" id="IPR043136">
    <property type="entry name" value="B30.2/SPRY_sf"/>
</dbReference>
<dbReference type="SMART" id="SM00119">
    <property type="entry name" value="HECTc"/>
    <property type="match status" value="1"/>
</dbReference>
<feature type="region of interest" description="Disordered" evidence="4">
    <location>
        <begin position="191"/>
        <end position="289"/>
    </location>
</feature>
<dbReference type="InterPro" id="IPR037962">
    <property type="entry name" value="Neuralized"/>
</dbReference>
<reference evidence="7 8" key="1">
    <citation type="submission" date="2021-07" db="EMBL/GenBank/DDBJ databases">
        <authorList>
            <person name="Imarazene B."/>
            <person name="Zahm M."/>
            <person name="Klopp C."/>
            <person name="Cabau C."/>
            <person name="Beille S."/>
            <person name="Jouanno E."/>
            <person name="Castinel A."/>
            <person name="Lluch J."/>
            <person name="Gil L."/>
            <person name="Kuchtly C."/>
            <person name="Lopez Roques C."/>
            <person name="Donnadieu C."/>
            <person name="Parrinello H."/>
            <person name="Journot L."/>
            <person name="Du K."/>
            <person name="Schartl M."/>
            <person name="Retaux S."/>
            <person name="Guiguen Y."/>
        </authorList>
    </citation>
    <scope>NUCLEOTIDE SEQUENCE [LARGE SCALE GENOMIC DNA]</scope>
    <source>
        <strain evidence="7">Pach_M1</strain>
        <tissue evidence="7">Testis</tissue>
    </source>
</reference>
<dbReference type="PROSITE" id="PS50237">
    <property type="entry name" value="HECT"/>
    <property type="match status" value="1"/>
</dbReference>